<keyword evidence="6" id="KW-1185">Reference proteome</keyword>
<dbReference type="InterPro" id="IPR050595">
    <property type="entry name" value="Bact_response_regulator"/>
</dbReference>
<dbReference type="Gene3D" id="3.40.50.2300">
    <property type="match status" value="1"/>
</dbReference>
<dbReference type="EMBL" id="JAATVY010000008">
    <property type="protein sequence ID" value="NJC70884.1"/>
    <property type="molecule type" value="Genomic_DNA"/>
</dbReference>
<evidence type="ECO:0000256" key="1">
    <source>
        <dbReference type="ARBA" id="ARBA00022553"/>
    </source>
</evidence>
<evidence type="ECO:0000259" key="4">
    <source>
        <dbReference type="PROSITE" id="PS50110"/>
    </source>
</evidence>
<accession>A0ABX0Y096</accession>
<dbReference type="InterPro" id="IPR011006">
    <property type="entry name" value="CheY-like_superfamily"/>
</dbReference>
<comment type="caution">
    <text evidence="5">The sequence shown here is derived from an EMBL/GenBank/DDBJ whole genome shotgun (WGS) entry which is preliminary data.</text>
</comment>
<feature type="compositionally biased region" description="Basic and acidic residues" evidence="3">
    <location>
        <begin position="130"/>
        <end position="159"/>
    </location>
</feature>
<evidence type="ECO:0000313" key="5">
    <source>
        <dbReference type="EMBL" id="NJC70884.1"/>
    </source>
</evidence>
<dbReference type="RefSeq" id="WP_167925780.1">
    <property type="nucleotide sequence ID" value="NZ_JAATVY010000008.1"/>
</dbReference>
<evidence type="ECO:0000256" key="2">
    <source>
        <dbReference type="PROSITE-ProRule" id="PRU00169"/>
    </source>
</evidence>
<dbReference type="PANTHER" id="PTHR44591">
    <property type="entry name" value="STRESS RESPONSE REGULATOR PROTEIN 1"/>
    <property type="match status" value="1"/>
</dbReference>
<feature type="modified residue" description="4-aspartylphosphate" evidence="2">
    <location>
        <position position="64"/>
    </location>
</feature>
<feature type="domain" description="Response regulatory" evidence="4">
    <location>
        <begin position="13"/>
        <end position="126"/>
    </location>
</feature>
<evidence type="ECO:0000256" key="3">
    <source>
        <dbReference type="SAM" id="MobiDB-lite"/>
    </source>
</evidence>
<proteinExistence type="predicted"/>
<dbReference type="SUPFAM" id="SSF52172">
    <property type="entry name" value="CheY-like"/>
    <property type="match status" value="1"/>
</dbReference>
<reference evidence="5 6" key="1">
    <citation type="submission" date="2020-03" db="EMBL/GenBank/DDBJ databases">
        <title>WGS of the type strain of Planosporangium spp.</title>
        <authorList>
            <person name="Thawai C."/>
        </authorList>
    </citation>
    <scope>NUCLEOTIDE SEQUENCE [LARGE SCALE GENOMIC DNA]</scope>
    <source>
        <strain evidence="5 6">TBRC 5610</strain>
    </source>
</reference>
<keyword evidence="1 2" id="KW-0597">Phosphoprotein</keyword>
<dbReference type="PANTHER" id="PTHR44591:SF21">
    <property type="entry name" value="TWO-COMPONENT RESPONSE REGULATOR"/>
    <property type="match status" value="1"/>
</dbReference>
<dbReference type="InterPro" id="IPR001789">
    <property type="entry name" value="Sig_transdc_resp-reg_receiver"/>
</dbReference>
<dbReference type="SMART" id="SM00448">
    <property type="entry name" value="REC"/>
    <property type="match status" value="1"/>
</dbReference>
<sequence length="159" mass="17231">MANAGSTRIAGQTILAVDDEADLLEAVRRVLSRFGHTVLTATGPAEALDVCRHYVGRIDLLLTDVRMPGGSGAELADQAVELRPELAVLYMSGLYDAADDRPGARRTVVAKPFTPTSLIEAVDSVMSTRSDYRPAHADHRPEPEYRPARADYRPAHAAH</sequence>
<protein>
    <submittedName>
        <fullName evidence="5">Response regulator</fullName>
    </submittedName>
</protein>
<dbReference type="Pfam" id="PF00072">
    <property type="entry name" value="Response_reg"/>
    <property type="match status" value="1"/>
</dbReference>
<dbReference type="Proteomes" id="UP000722989">
    <property type="component" value="Unassembled WGS sequence"/>
</dbReference>
<name>A0ABX0Y096_9ACTN</name>
<dbReference type="PROSITE" id="PS50110">
    <property type="entry name" value="RESPONSE_REGULATORY"/>
    <property type="match status" value="1"/>
</dbReference>
<organism evidence="5 6">
    <name type="scientific">Planosporangium thailandense</name>
    <dbReference type="NCBI Taxonomy" id="765197"/>
    <lineage>
        <taxon>Bacteria</taxon>
        <taxon>Bacillati</taxon>
        <taxon>Actinomycetota</taxon>
        <taxon>Actinomycetes</taxon>
        <taxon>Micromonosporales</taxon>
        <taxon>Micromonosporaceae</taxon>
        <taxon>Planosporangium</taxon>
    </lineage>
</organism>
<feature type="region of interest" description="Disordered" evidence="3">
    <location>
        <begin position="129"/>
        <end position="159"/>
    </location>
</feature>
<gene>
    <name evidence="5" type="ORF">HC031_14335</name>
</gene>
<evidence type="ECO:0000313" key="6">
    <source>
        <dbReference type="Proteomes" id="UP000722989"/>
    </source>
</evidence>